<feature type="compositionally biased region" description="Low complexity" evidence="1">
    <location>
        <begin position="160"/>
        <end position="169"/>
    </location>
</feature>
<keyword evidence="3" id="KW-1185">Reference proteome</keyword>
<dbReference type="OrthoDB" id="10365022at2759"/>
<evidence type="ECO:0000313" key="2">
    <source>
        <dbReference type="EMBL" id="GFF13487.1"/>
    </source>
</evidence>
<dbReference type="AlphaFoldDB" id="A0A5M3YWU5"/>
<evidence type="ECO:0000256" key="1">
    <source>
        <dbReference type="SAM" id="MobiDB-lite"/>
    </source>
</evidence>
<feature type="region of interest" description="Disordered" evidence="1">
    <location>
        <begin position="130"/>
        <end position="190"/>
    </location>
</feature>
<reference evidence="2 3" key="1">
    <citation type="submission" date="2020-01" db="EMBL/GenBank/DDBJ databases">
        <title>Aspergillus terreus IFO 6365 whole genome shotgun sequence.</title>
        <authorList>
            <person name="Kanamasa S."/>
            <person name="Takahashi H."/>
        </authorList>
    </citation>
    <scope>NUCLEOTIDE SEQUENCE [LARGE SCALE GENOMIC DNA]</scope>
    <source>
        <strain evidence="2 3">IFO 6365</strain>
    </source>
</reference>
<feature type="region of interest" description="Disordered" evidence="1">
    <location>
        <begin position="1"/>
        <end position="27"/>
    </location>
</feature>
<comment type="caution">
    <text evidence="2">The sequence shown here is derived from an EMBL/GenBank/DDBJ whole genome shotgun (WGS) entry which is preliminary data.</text>
</comment>
<accession>A0A5M3YWU5</accession>
<dbReference type="Proteomes" id="UP000452235">
    <property type="component" value="Unassembled WGS sequence"/>
</dbReference>
<sequence>MRRRSDPSKGEHYQWESFPPHSESDRQLARETLLRLQELHPAMRQPRTRSGREEIVRILTEAIEDCQFPPFVRYGYEDAPDAALDALYKAYIRLRNNLPSRLMQQTAPSPPPPTSRPRRTRRLDYSLLSPEAEPSALKHEPSDSDPEWHPNASAGDETVSSRPEQLSSPQQPPSPAPVADPSPPTPAMRNSMPHVIIQVRRSGSLEIIGETLSRLLVTPGIPLAHNEPIPPEHVSFELWTQFLKMDCDYKEGIEEIRPLDANGQALATVRTPNRLRFLLLQATGHTLLFEIVASCSMTERRRSRNQRQLVTESV</sequence>
<dbReference type="VEuPathDB" id="FungiDB:ATEG_02497"/>
<feature type="compositionally biased region" description="Basic and acidic residues" evidence="1">
    <location>
        <begin position="136"/>
        <end position="148"/>
    </location>
</feature>
<name>A0A5M3YWU5_ASPTE</name>
<organism evidence="2 3">
    <name type="scientific">Aspergillus terreus</name>
    <dbReference type="NCBI Taxonomy" id="33178"/>
    <lineage>
        <taxon>Eukaryota</taxon>
        <taxon>Fungi</taxon>
        <taxon>Dikarya</taxon>
        <taxon>Ascomycota</taxon>
        <taxon>Pezizomycotina</taxon>
        <taxon>Eurotiomycetes</taxon>
        <taxon>Eurotiomycetidae</taxon>
        <taxon>Eurotiales</taxon>
        <taxon>Aspergillaceae</taxon>
        <taxon>Aspergillus</taxon>
        <taxon>Aspergillus subgen. Circumdati</taxon>
    </lineage>
</organism>
<dbReference type="EMBL" id="BLJY01000002">
    <property type="protein sequence ID" value="GFF13487.1"/>
    <property type="molecule type" value="Genomic_DNA"/>
</dbReference>
<proteinExistence type="predicted"/>
<evidence type="ECO:0000313" key="3">
    <source>
        <dbReference type="Proteomes" id="UP000452235"/>
    </source>
</evidence>
<feature type="compositionally biased region" description="Pro residues" evidence="1">
    <location>
        <begin position="170"/>
        <end position="186"/>
    </location>
</feature>
<gene>
    <name evidence="2" type="ORF">ATEIFO6365_0002059800</name>
</gene>
<protein>
    <submittedName>
        <fullName evidence="2">Uncharacterized protein</fullName>
    </submittedName>
</protein>
<feature type="compositionally biased region" description="Basic and acidic residues" evidence="1">
    <location>
        <begin position="1"/>
        <end position="14"/>
    </location>
</feature>
<feature type="region of interest" description="Disordered" evidence="1">
    <location>
        <begin position="101"/>
        <end position="120"/>
    </location>
</feature>